<dbReference type="GO" id="GO:0006071">
    <property type="term" value="P:glycerol metabolic process"/>
    <property type="evidence" value="ECO:0007669"/>
    <property type="project" value="InterPro"/>
</dbReference>
<dbReference type="InterPro" id="IPR036117">
    <property type="entry name" value="DhaL_dom_sf"/>
</dbReference>
<dbReference type="Pfam" id="PF02734">
    <property type="entry name" value="Dak2"/>
    <property type="match status" value="1"/>
</dbReference>
<name>A0A6M4JBN0_9MOLU</name>
<feature type="compositionally biased region" description="Polar residues" evidence="1">
    <location>
        <begin position="303"/>
        <end position="312"/>
    </location>
</feature>
<feature type="domain" description="DhaL" evidence="2">
    <location>
        <begin position="4"/>
        <end position="199"/>
    </location>
</feature>
<accession>A0A6M4JBN0</accession>
<reference evidence="3 4" key="1">
    <citation type="submission" date="2020-05" db="EMBL/GenBank/DDBJ databases">
        <title>Novel Mycoplasma species detected in Mirounga angustirostris (northern elephant seal) from the USA.</title>
        <authorList>
            <person name="Volokhov D.V."/>
        </authorList>
    </citation>
    <scope>NUCLEOTIDE SEQUENCE [LARGE SCALE GENOMIC DNA]</scope>
    <source>
        <strain evidence="3 4">Mirounga ES2806-NAS</strain>
    </source>
</reference>
<dbReference type="Proteomes" id="UP000502118">
    <property type="component" value="Chromosome"/>
</dbReference>
<feature type="region of interest" description="Disordered" evidence="1">
    <location>
        <begin position="303"/>
        <end position="326"/>
    </location>
</feature>
<protein>
    <submittedName>
        <fullName evidence="3">DAK2 domain-containing protein</fullName>
    </submittedName>
</protein>
<dbReference type="NCBIfam" id="TIGR03599">
    <property type="entry name" value="YloV"/>
    <property type="match status" value="1"/>
</dbReference>
<organism evidence="3 4">
    <name type="scientific">Mycoplasma miroungirhinis</name>
    <dbReference type="NCBI Taxonomy" id="754516"/>
    <lineage>
        <taxon>Bacteria</taxon>
        <taxon>Bacillati</taxon>
        <taxon>Mycoplasmatota</taxon>
        <taxon>Mollicutes</taxon>
        <taxon>Mycoplasmataceae</taxon>
        <taxon>Mycoplasma</taxon>
    </lineage>
</organism>
<dbReference type="PROSITE" id="PS51480">
    <property type="entry name" value="DHAL"/>
    <property type="match status" value="1"/>
</dbReference>
<gene>
    <name evidence="3" type="ORF">HLA92_02915</name>
</gene>
<sequence>MNGIQWKYAVISAANNLGNHKKTIDNLNVFPVPDGDTGTNMFATINVAKEFLETMPDNELENLSYASNLVAQQMLLGARGNSGVILSQIFRGFANAFKNLKSANTNNLIDAFNEATNIAYKAVLKPIEGTILTVIRETSQSLSTNVLASASVKDVFAKAFISSNDSVEKTPNLLPILKEVGVVDSGGFGLVKVIEGMSLYFQNQPVEIVDTDEYINRFINDTEVFEGEFGYCTEFIIDLNKPNKFDREYLVKKLEKLGSSIVVVHDNNFLKVHIHALKPGTVLNSVQTLGEFAKIKIENMTQQANNSKQNTSKLKEQQKTTDNKEDANNQIVNVNCGLITCNSGEGIINMVKSLGAHFIIEGGQTNNPSTADIVSAINKINAKTIFILPNNSNITLSAQQASQISGKKKNVVIIPTKTQVEGISALLNFNEDSSPEDNELNMKDAVKSIKSAEVTYAVKDTRINGVRIKKGQYLSLTKGKVLSTHTNQNDAAKALFDELIDDTSEIVTIYYGQDASEADAYELQEYIQVNFDVEVEINNGGQALYPYYIAIE</sequence>
<dbReference type="PANTHER" id="PTHR33434:SF4">
    <property type="entry name" value="PHOSPHATASE PROTEIN"/>
    <property type="match status" value="1"/>
</dbReference>
<dbReference type="RefSeq" id="WP_171113367.1">
    <property type="nucleotide sequence ID" value="NZ_CP053097.1"/>
</dbReference>
<feature type="compositionally biased region" description="Basic and acidic residues" evidence="1">
    <location>
        <begin position="313"/>
        <end position="326"/>
    </location>
</feature>
<dbReference type="EMBL" id="CP053097">
    <property type="protein sequence ID" value="QJR44364.1"/>
    <property type="molecule type" value="Genomic_DNA"/>
</dbReference>
<dbReference type="SUPFAM" id="SSF101473">
    <property type="entry name" value="DhaL-like"/>
    <property type="match status" value="1"/>
</dbReference>
<dbReference type="GO" id="GO:0004371">
    <property type="term" value="F:glycerone kinase activity"/>
    <property type="evidence" value="ECO:0007669"/>
    <property type="project" value="InterPro"/>
</dbReference>
<dbReference type="Gene3D" id="1.25.40.340">
    <property type="match status" value="1"/>
</dbReference>
<dbReference type="InterPro" id="IPR050270">
    <property type="entry name" value="DegV_domain_contain"/>
</dbReference>
<evidence type="ECO:0000313" key="3">
    <source>
        <dbReference type="EMBL" id="QJR44364.1"/>
    </source>
</evidence>
<dbReference type="SMART" id="SM01121">
    <property type="entry name" value="Dak1_2"/>
    <property type="match status" value="1"/>
</dbReference>
<dbReference type="AlphaFoldDB" id="A0A6M4JBN0"/>
<evidence type="ECO:0000256" key="1">
    <source>
        <dbReference type="SAM" id="MobiDB-lite"/>
    </source>
</evidence>
<dbReference type="InterPro" id="IPR048394">
    <property type="entry name" value="FakA-like_M"/>
</dbReference>
<dbReference type="InterPro" id="IPR019986">
    <property type="entry name" value="YloV-like"/>
</dbReference>
<keyword evidence="4" id="KW-1185">Reference proteome</keyword>
<dbReference type="Pfam" id="PF21645">
    <property type="entry name" value="FakA-like_M"/>
    <property type="match status" value="1"/>
</dbReference>
<dbReference type="Pfam" id="PF13684">
    <property type="entry name" value="FakA-like_C"/>
    <property type="match status" value="1"/>
</dbReference>
<dbReference type="InterPro" id="IPR033470">
    <property type="entry name" value="FakA-like_C"/>
</dbReference>
<evidence type="ECO:0000259" key="2">
    <source>
        <dbReference type="PROSITE" id="PS51480"/>
    </source>
</evidence>
<proteinExistence type="predicted"/>
<dbReference type="InterPro" id="IPR004007">
    <property type="entry name" value="DhaL_dom"/>
</dbReference>
<evidence type="ECO:0000313" key="4">
    <source>
        <dbReference type="Proteomes" id="UP000502118"/>
    </source>
</evidence>
<dbReference type="SMART" id="SM01120">
    <property type="entry name" value="Dak2"/>
    <property type="match status" value="1"/>
</dbReference>
<dbReference type="PANTHER" id="PTHR33434">
    <property type="entry name" value="DEGV DOMAIN-CONTAINING PROTEIN DR_1986-RELATED"/>
    <property type="match status" value="1"/>
</dbReference>
<dbReference type="KEGG" id="mmio:HLA92_02915"/>